<dbReference type="PANTHER" id="PTHR33609">
    <property type="entry name" value="LOW CALCIUM RESPONSE LOCUS PROTEIN S"/>
    <property type="match status" value="1"/>
</dbReference>
<dbReference type="SUPFAM" id="SSF46689">
    <property type="entry name" value="Homeodomain-like"/>
    <property type="match status" value="1"/>
</dbReference>
<dbReference type="GO" id="GO:0006313">
    <property type="term" value="P:DNA transposition"/>
    <property type="evidence" value="ECO:0007669"/>
    <property type="project" value="InterPro"/>
</dbReference>
<dbReference type="EMBL" id="CP014504">
    <property type="protein sequence ID" value="AMP98974.1"/>
    <property type="molecule type" value="Genomic_DNA"/>
</dbReference>
<proteinExistence type="predicted"/>
<dbReference type="InterPro" id="IPR002514">
    <property type="entry name" value="Transposase_8"/>
</dbReference>
<dbReference type="AlphaFoldDB" id="A0A127VCF1"/>
<dbReference type="InterPro" id="IPR009057">
    <property type="entry name" value="Homeodomain-like_sf"/>
</dbReference>
<sequence length="88" mass="10106">MKKSNFSDPQIIKILSSQESGKSVSDICREHGISQGTFYKWKSKYSGMEVSQVKQLKDLEKELVQYKKIVAELTLQNVVLKDVIEKKL</sequence>
<protein>
    <submittedName>
        <fullName evidence="1">Transposase</fullName>
    </submittedName>
</protein>
<dbReference type="KEGG" id="pcm:AY601_2073"/>
<dbReference type="Pfam" id="PF01527">
    <property type="entry name" value="HTH_Tnp_1"/>
    <property type="match status" value="1"/>
</dbReference>
<name>A0A127VCF1_9SPHI</name>
<dbReference type="GO" id="GO:0003677">
    <property type="term" value="F:DNA binding"/>
    <property type="evidence" value="ECO:0007669"/>
    <property type="project" value="InterPro"/>
</dbReference>
<keyword evidence="2" id="KW-1185">Reference proteome</keyword>
<dbReference type="GO" id="GO:0004803">
    <property type="term" value="F:transposase activity"/>
    <property type="evidence" value="ECO:0007669"/>
    <property type="project" value="InterPro"/>
</dbReference>
<dbReference type="InterPro" id="IPR052546">
    <property type="entry name" value="Transposase_8_domain"/>
</dbReference>
<accession>A0A127VCF1</accession>
<reference evidence="1 2" key="1">
    <citation type="submission" date="2016-03" db="EMBL/GenBank/DDBJ databases">
        <title>Complete genome sequence of Pedobacter cryoconitis PAMC 27485.</title>
        <authorList>
            <person name="Lee J."/>
            <person name="Kim O.-S."/>
        </authorList>
    </citation>
    <scope>NUCLEOTIDE SEQUENCE [LARGE SCALE GENOMIC DNA]</scope>
    <source>
        <strain evidence="1 2">PAMC 27485</strain>
    </source>
</reference>
<evidence type="ECO:0000313" key="2">
    <source>
        <dbReference type="Proteomes" id="UP000071561"/>
    </source>
</evidence>
<organism evidence="1 2">
    <name type="scientific">Pedobacter cryoconitis</name>
    <dbReference type="NCBI Taxonomy" id="188932"/>
    <lineage>
        <taxon>Bacteria</taxon>
        <taxon>Pseudomonadati</taxon>
        <taxon>Bacteroidota</taxon>
        <taxon>Sphingobacteriia</taxon>
        <taxon>Sphingobacteriales</taxon>
        <taxon>Sphingobacteriaceae</taxon>
        <taxon>Pedobacter</taxon>
    </lineage>
</organism>
<dbReference type="Proteomes" id="UP000071561">
    <property type="component" value="Chromosome"/>
</dbReference>
<dbReference type="RefSeq" id="WP_068400208.1">
    <property type="nucleotide sequence ID" value="NZ_CP014504.1"/>
</dbReference>
<dbReference type="OrthoDB" id="1495855at2"/>
<dbReference type="PATRIC" id="fig|188932.3.peg.2174"/>
<dbReference type="NCBIfam" id="NF047593">
    <property type="entry name" value="IS66_ISAeme5_TnpA"/>
    <property type="match status" value="1"/>
</dbReference>
<gene>
    <name evidence="1" type="ORF">AY601_2073</name>
</gene>
<evidence type="ECO:0000313" key="1">
    <source>
        <dbReference type="EMBL" id="AMP98974.1"/>
    </source>
</evidence>
<dbReference type="PANTHER" id="PTHR33609:SF1">
    <property type="entry name" value="TRANSPOSASE"/>
    <property type="match status" value="1"/>
</dbReference>
<dbReference type="Gene3D" id="1.10.10.60">
    <property type="entry name" value="Homeodomain-like"/>
    <property type="match status" value="1"/>
</dbReference>